<proteinExistence type="predicted"/>
<keyword evidence="2" id="KW-1185">Reference proteome</keyword>
<comment type="caution">
    <text evidence="1">The sequence shown here is derived from an EMBL/GenBank/DDBJ whole genome shotgun (WGS) entry which is preliminary data.</text>
</comment>
<evidence type="ECO:0000313" key="1">
    <source>
        <dbReference type="EMBL" id="RWA03710.1"/>
    </source>
</evidence>
<evidence type="ECO:0000313" key="2">
    <source>
        <dbReference type="Proteomes" id="UP000286045"/>
    </source>
</evidence>
<reference evidence="1 2" key="1">
    <citation type="submission" date="2018-12" db="EMBL/GenBank/DDBJ databases">
        <title>Draft genome sequence of Xylaria grammica IHI A82.</title>
        <authorList>
            <person name="Buettner E."/>
            <person name="Kellner H."/>
        </authorList>
    </citation>
    <scope>NUCLEOTIDE SEQUENCE [LARGE SCALE GENOMIC DNA]</scope>
    <source>
        <strain evidence="1 2">IHI A82</strain>
    </source>
</reference>
<protein>
    <submittedName>
        <fullName evidence="1">Uncharacterized protein</fullName>
    </submittedName>
</protein>
<dbReference type="AlphaFoldDB" id="A0A439CNQ2"/>
<sequence>MYAQHVRQLRDTLLRDLSILCAAQMAPDVDLATLFVACRPANERRPAKYVPFLQSFDLAMPKSQGQGQGRDGREIDWVQHERDLAQKVKKQFAVLELLAQLALFLPYPLPEDRNHGLDLDRDLDFDHDPETLVHVLHAARASSDMLHLVISRVPKYAPILAEYVAGYARSQLFCLYPRDETPPDYIRKALESHYNAVTRLFQLDPGDECSQQQPAHHLLEGRAILRIVQAALLIQLHANVITVYESRGLVQLDDPHDTPDAYASHEDFVAVTQARRDAREAVQALYAAGRRLPLNTRSLLKDEPVADQVSYLQTPKLRT</sequence>
<name>A0A439CNQ2_9PEZI</name>
<organism evidence="1 2">
    <name type="scientific">Xylaria grammica</name>
    <dbReference type="NCBI Taxonomy" id="363999"/>
    <lineage>
        <taxon>Eukaryota</taxon>
        <taxon>Fungi</taxon>
        <taxon>Dikarya</taxon>
        <taxon>Ascomycota</taxon>
        <taxon>Pezizomycotina</taxon>
        <taxon>Sordariomycetes</taxon>
        <taxon>Xylariomycetidae</taxon>
        <taxon>Xylariales</taxon>
        <taxon>Xylariaceae</taxon>
        <taxon>Xylaria</taxon>
    </lineage>
</organism>
<dbReference type="Proteomes" id="UP000286045">
    <property type="component" value="Unassembled WGS sequence"/>
</dbReference>
<accession>A0A439CNQ2</accession>
<dbReference type="EMBL" id="RYZI01000717">
    <property type="protein sequence ID" value="RWA03710.1"/>
    <property type="molecule type" value="Genomic_DNA"/>
</dbReference>
<gene>
    <name evidence="1" type="ORF">EKO27_g11397</name>
</gene>